<dbReference type="Proteomes" id="UP001501095">
    <property type="component" value="Unassembled WGS sequence"/>
</dbReference>
<feature type="compositionally biased region" description="Low complexity" evidence="1">
    <location>
        <begin position="225"/>
        <end position="234"/>
    </location>
</feature>
<feature type="region of interest" description="Disordered" evidence="1">
    <location>
        <begin position="192"/>
        <end position="259"/>
    </location>
</feature>
<feature type="compositionally biased region" description="Pro residues" evidence="1">
    <location>
        <begin position="235"/>
        <end position="256"/>
    </location>
</feature>
<feature type="region of interest" description="Disordered" evidence="1">
    <location>
        <begin position="69"/>
        <end position="161"/>
    </location>
</feature>
<evidence type="ECO:0000256" key="1">
    <source>
        <dbReference type="SAM" id="MobiDB-lite"/>
    </source>
</evidence>
<proteinExistence type="predicted"/>
<reference evidence="2 3" key="1">
    <citation type="journal article" date="2019" name="Int. J. Syst. Evol. Microbiol.">
        <title>The Global Catalogue of Microorganisms (GCM) 10K type strain sequencing project: providing services to taxonomists for standard genome sequencing and annotation.</title>
        <authorList>
            <consortium name="The Broad Institute Genomics Platform"/>
            <consortium name="The Broad Institute Genome Sequencing Center for Infectious Disease"/>
            <person name="Wu L."/>
            <person name="Ma J."/>
        </authorList>
    </citation>
    <scope>NUCLEOTIDE SEQUENCE [LARGE SCALE GENOMIC DNA]</scope>
    <source>
        <strain evidence="2 3">JCM 6924</strain>
    </source>
</reference>
<sequence>MTWSAALSGAASRVLRTAAGRRALQVALLVGGLLVIGLLCGERADAADGAVGRTAGGERPLIRQDAHAAAGRGASLLPRGQDALGPGAGAGTGTVGERPHLAGRPPASPTVREAPVVPESAVAPSRPEPPAQRARPATPPVSEPPPPLSGSPAPAPLPEIPALPVGSGLPAGSALPDVSTLPIAPALPDPPAVPTLSTAPGTSPLPGLPGVAPHIPNLPGDAIALPEAPGLPESPGLPEPPGIPKSPGLPVPPDAPVVPGAPVLPGQLLPTPVTGVSGTGVPALDVAGGPSGGVGVAGAVGPAGGGESCSVGRQRAGWTARVDHHPGHRDGRTAQAARTAGHAPADEAPAERPDGTLGNRSSADNGTPRHGDAHAVTPSGRAPSRLAPGAAARDEAAGTRDSRRDVPLFPG</sequence>
<organism evidence="2 3">
    <name type="scientific">Streptomyces levis</name>
    <dbReference type="NCBI Taxonomy" id="285566"/>
    <lineage>
        <taxon>Bacteria</taxon>
        <taxon>Bacillati</taxon>
        <taxon>Actinomycetota</taxon>
        <taxon>Actinomycetes</taxon>
        <taxon>Kitasatosporales</taxon>
        <taxon>Streptomycetaceae</taxon>
        <taxon>Streptomyces</taxon>
    </lineage>
</organism>
<feature type="region of interest" description="Disordered" evidence="1">
    <location>
        <begin position="303"/>
        <end position="411"/>
    </location>
</feature>
<name>A0ABN3NN08_9ACTN</name>
<protein>
    <submittedName>
        <fullName evidence="2">Uncharacterized protein</fullName>
    </submittedName>
</protein>
<feature type="compositionally biased region" description="Basic and acidic residues" evidence="1">
    <location>
        <begin position="392"/>
        <end position="411"/>
    </location>
</feature>
<gene>
    <name evidence="2" type="ORF">GCM10010423_22830</name>
</gene>
<keyword evidence="3" id="KW-1185">Reference proteome</keyword>
<accession>A0ABN3NN08</accession>
<evidence type="ECO:0000313" key="2">
    <source>
        <dbReference type="EMBL" id="GAA2527847.1"/>
    </source>
</evidence>
<feature type="compositionally biased region" description="Pro residues" evidence="1">
    <location>
        <begin position="137"/>
        <end position="161"/>
    </location>
</feature>
<feature type="compositionally biased region" description="Basic and acidic residues" evidence="1">
    <location>
        <begin position="321"/>
        <end position="332"/>
    </location>
</feature>
<evidence type="ECO:0000313" key="3">
    <source>
        <dbReference type="Proteomes" id="UP001501095"/>
    </source>
</evidence>
<dbReference type="EMBL" id="BAAATM010000008">
    <property type="protein sequence ID" value="GAA2527847.1"/>
    <property type="molecule type" value="Genomic_DNA"/>
</dbReference>
<comment type="caution">
    <text evidence="2">The sequence shown here is derived from an EMBL/GenBank/DDBJ whole genome shotgun (WGS) entry which is preliminary data.</text>
</comment>